<evidence type="ECO:0000313" key="3">
    <source>
        <dbReference type="Proteomes" id="UP000274504"/>
    </source>
</evidence>
<evidence type="ECO:0000256" key="1">
    <source>
        <dbReference type="SAM" id="MobiDB-lite"/>
    </source>
</evidence>
<feature type="compositionally biased region" description="Polar residues" evidence="1">
    <location>
        <begin position="116"/>
        <end position="137"/>
    </location>
</feature>
<dbReference type="STRING" id="6216.A0A0R3SI98"/>
<feature type="compositionally biased region" description="Low complexity" evidence="1">
    <location>
        <begin position="270"/>
        <end position="286"/>
    </location>
</feature>
<feature type="compositionally biased region" description="Polar residues" evidence="1">
    <location>
        <begin position="22"/>
        <end position="33"/>
    </location>
</feature>
<evidence type="ECO:0000313" key="2">
    <source>
        <dbReference type="EMBL" id="VDL53126.1"/>
    </source>
</evidence>
<feature type="compositionally biased region" description="Polar residues" evidence="1">
    <location>
        <begin position="79"/>
        <end position="89"/>
    </location>
</feature>
<accession>A0A0R3SI98</accession>
<gene>
    <name evidence="2" type="ORF">HDID_LOCUS4661</name>
</gene>
<feature type="compositionally biased region" description="Polar residues" evidence="1">
    <location>
        <begin position="154"/>
        <end position="164"/>
    </location>
</feature>
<protein>
    <submittedName>
        <fullName evidence="4">Histone-lysine N-methyltransferase CG1716</fullName>
    </submittedName>
</protein>
<reference evidence="4" key="1">
    <citation type="submission" date="2017-02" db="UniProtKB">
        <authorList>
            <consortium name="WormBaseParasite"/>
        </authorList>
    </citation>
    <scope>IDENTIFICATION</scope>
</reference>
<organism evidence="4">
    <name type="scientific">Hymenolepis diminuta</name>
    <name type="common">Rat tapeworm</name>
    <dbReference type="NCBI Taxonomy" id="6216"/>
    <lineage>
        <taxon>Eukaryota</taxon>
        <taxon>Metazoa</taxon>
        <taxon>Spiralia</taxon>
        <taxon>Lophotrochozoa</taxon>
        <taxon>Platyhelminthes</taxon>
        <taxon>Cestoda</taxon>
        <taxon>Eucestoda</taxon>
        <taxon>Cyclophyllidea</taxon>
        <taxon>Hymenolepididae</taxon>
        <taxon>Hymenolepis</taxon>
    </lineage>
</organism>
<dbReference type="WBParaSite" id="HDID_0000466301-mRNA-1">
    <property type="protein sequence ID" value="HDID_0000466301-mRNA-1"/>
    <property type="gene ID" value="HDID_0000466301"/>
</dbReference>
<feature type="region of interest" description="Disordered" evidence="1">
    <location>
        <begin position="305"/>
        <end position="349"/>
    </location>
</feature>
<feature type="compositionally biased region" description="Basic and acidic residues" evidence="1">
    <location>
        <begin position="90"/>
        <end position="115"/>
    </location>
</feature>
<feature type="compositionally biased region" description="Polar residues" evidence="1">
    <location>
        <begin position="323"/>
        <end position="347"/>
    </location>
</feature>
<feature type="compositionally biased region" description="Polar residues" evidence="1">
    <location>
        <begin position="366"/>
        <end position="376"/>
    </location>
</feature>
<feature type="compositionally biased region" description="Basic and acidic residues" evidence="1">
    <location>
        <begin position="138"/>
        <end position="153"/>
    </location>
</feature>
<feature type="region of interest" description="Disordered" evidence="1">
    <location>
        <begin position="22"/>
        <end position="43"/>
    </location>
</feature>
<feature type="region of interest" description="Disordered" evidence="1">
    <location>
        <begin position="67"/>
        <end position="291"/>
    </location>
</feature>
<evidence type="ECO:0000313" key="4">
    <source>
        <dbReference type="WBParaSite" id="HDID_0000466301-mRNA-1"/>
    </source>
</evidence>
<dbReference type="EMBL" id="UYSG01001892">
    <property type="protein sequence ID" value="VDL53126.1"/>
    <property type="molecule type" value="Genomic_DNA"/>
</dbReference>
<feature type="region of interest" description="Disordered" evidence="1">
    <location>
        <begin position="366"/>
        <end position="387"/>
    </location>
</feature>
<proteinExistence type="predicted"/>
<sequence length="387" mass="42953">MNDVQNDTDDNGCKRLVTITSEDMQALSTSGTNEIVPPDSPKKGHLYVLNTTVAEDGEMEIQRTLIDQGEKYDLDDTSEATCSQAFEDSQNQKDHMENEHGQLEPINEHKNEIQESHPQIENSDSLPANEHVNSIQEQKSDSQEHIDEDKTDVQEFSPQQITNQEHQEVTVAHEIEEVKSSPKKEEEQSKLDELESVKEDTHGQTEITEASKTESEELKDETKMEDKKKKPKRTMTLPASGSLKLPWQKKHVEDDSVLAKPLMSSKEQPESVSTTENTNTSNKTTVITIPPLSGVMRSIKKGFKIKVGGSGKSGDDAAPGRIQQKSGSRPSPRIVSSLNITPTQQPEVSAEPIEVLEFELVVITCDRSSSDPSGSENVIRKANLDVD</sequence>
<reference evidence="2 3" key="2">
    <citation type="submission" date="2018-11" db="EMBL/GenBank/DDBJ databases">
        <authorList>
            <consortium name="Pathogen Informatics"/>
        </authorList>
    </citation>
    <scope>NUCLEOTIDE SEQUENCE [LARGE SCALE GENOMIC DNA]</scope>
</reference>
<feature type="compositionally biased region" description="Basic and acidic residues" evidence="1">
    <location>
        <begin position="165"/>
        <end position="228"/>
    </location>
</feature>
<dbReference type="AlphaFoldDB" id="A0A0R3SI98"/>
<name>A0A0R3SI98_HYMDI</name>
<dbReference type="Proteomes" id="UP000274504">
    <property type="component" value="Unassembled WGS sequence"/>
</dbReference>
<feature type="compositionally biased region" description="Basic and acidic residues" evidence="1">
    <location>
        <begin position="378"/>
        <end position="387"/>
    </location>
</feature>
<dbReference type="OrthoDB" id="10504090at2759"/>